<feature type="compositionally biased region" description="Acidic residues" evidence="11">
    <location>
        <begin position="1194"/>
        <end position="1205"/>
    </location>
</feature>
<evidence type="ECO:0000256" key="2">
    <source>
        <dbReference type="ARBA" id="ARBA00004906"/>
    </source>
</evidence>
<dbReference type="Gene3D" id="2.10.110.30">
    <property type="match status" value="1"/>
</dbReference>
<evidence type="ECO:0000256" key="5">
    <source>
        <dbReference type="ARBA" id="ARBA00022771"/>
    </source>
</evidence>
<keyword evidence="4 10" id="KW-0479">Metal-binding</keyword>
<dbReference type="Proteomes" id="UP000256601">
    <property type="component" value="Unassembled WGS sequence"/>
</dbReference>
<evidence type="ECO:0000256" key="3">
    <source>
        <dbReference type="ARBA" id="ARBA00022679"/>
    </source>
</evidence>
<evidence type="ECO:0000256" key="10">
    <source>
        <dbReference type="RuleBase" id="RU366018"/>
    </source>
</evidence>
<dbReference type="GO" id="GO:0000151">
    <property type="term" value="C:ubiquitin ligase complex"/>
    <property type="evidence" value="ECO:0007669"/>
    <property type="project" value="TreeGrafter"/>
</dbReference>
<comment type="catalytic activity">
    <reaction evidence="1 10">
        <text>S-ubiquitinyl-[E2 ubiquitin-conjugating enzyme]-L-cysteine + [acceptor protein]-L-lysine = [E2 ubiquitin-conjugating enzyme]-L-cysteine + N(6)-ubiquitinyl-[acceptor protein]-L-lysine.</text>
        <dbReference type="EC" id="2.3.2.27"/>
    </reaction>
</comment>
<evidence type="ECO:0000256" key="4">
    <source>
        <dbReference type="ARBA" id="ARBA00022723"/>
    </source>
</evidence>
<dbReference type="GO" id="GO:0005737">
    <property type="term" value="C:cytoplasm"/>
    <property type="evidence" value="ECO:0007669"/>
    <property type="project" value="TreeGrafter"/>
</dbReference>
<dbReference type="SMART" id="SM00396">
    <property type="entry name" value="ZnF_UBR1"/>
    <property type="match status" value="1"/>
</dbReference>
<evidence type="ECO:0000256" key="1">
    <source>
        <dbReference type="ARBA" id="ARBA00000900"/>
    </source>
</evidence>
<dbReference type="PROSITE" id="PS51157">
    <property type="entry name" value="ZF_UBR"/>
    <property type="match status" value="1"/>
</dbReference>
<evidence type="ECO:0000313" key="13">
    <source>
        <dbReference type="EMBL" id="RDW27067.1"/>
    </source>
</evidence>
<feature type="region of interest" description="Disordered" evidence="11">
    <location>
        <begin position="48"/>
        <end position="76"/>
    </location>
</feature>
<dbReference type="Pfam" id="PF02207">
    <property type="entry name" value="zf-UBR"/>
    <property type="match status" value="1"/>
</dbReference>
<keyword evidence="6 10" id="KW-0833">Ubl conjugation pathway</keyword>
<name>A0A371C9U1_YARLL</name>
<dbReference type="EC" id="2.3.2.27" evidence="10"/>
<dbReference type="SUPFAM" id="SSF46785">
    <property type="entry name" value="Winged helix' DNA-binding domain"/>
    <property type="match status" value="1"/>
</dbReference>
<reference evidence="13 14" key="1">
    <citation type="submission" date="2018-07" db="EMBL/GenBank/DDBJ databases">
        <title>Draft Genome Assemblies for Five Robust Yarrowia lipolytica Strains Exhibiting High Lipid Production and Pentose Sugar Utilization and Sugar Alcohol Secretion from Undetoxified Lignocellulosic Biomass Hydrolysates.</title>
        <authorList>
            <consortium name="DOE Joint Genome Institute"/>
            <person name="Walker C."/>
            <person name="Ryu S."/>
            <person name="Na H."/>
            <person name="Zane M."/>
            <person name="LaButti K."/>
            <person name="Lipzen A."/>
            <person name="Haridas S."/>
            <person name="Barry K."/>
            <person name="Grigoriev I.V."/>
            <person name="Quarterman J."/>
            <person name="Slininger P."/>
            <person name="Dien B."/>
            <person name="Trinh C.T."/>
        </authorList>
    </citation>
    <scope>NUCLEOTIDE SEQUENCE [LARGE SCALE GENOMIC DNA]</scope>
    <source>
        <strain evidence="13 14">YB392</strain>
    </source>
</reference>
<protein>
    <recommendedName>
        <fullName evidence="10">E3 ubiquitin-protein ligase</fullName>
        <ecNumber evidence="10">2.3.2.27</ecNumber>
    </recommendedName>
</protein>
<feature type="compositionally biased region" description="Basic and acidic residues" evidence="11">
    <location>
        <begin position="1163"/>
        <end position="1180"/>
    </location>
</feature>
<dbReference type="Gene3D" id="1.10.10.2670">
    <property type="entry name" value="E3 ubiquitin-protein ligase"/>
    <property type="match status" value="1"/>
</dbReference>
<dbReference type="GO" id="GO:0016567">
    <property type="term" value="P:protein ubiquitination"/>
    <property type="evidence" value="ECO:0007669"/>
    <property type="project" value="UniProtKB-UniRule"/>
</dbReference>
<dbReference type="VEuPathDB" id="FungiDB:YALI1_B05185g"/>
<keyword evidence="7 10" id="KW-0862">Zinc</keyword>
<keyword evidence="5 10" id="KW-0863">Zinc-finger</keyword>
<comment type="function">
    <text evidence="10">Ubiquitin ligase protein which is a component of the N-end rule pathway. Recognizes and binds to proteins bearing specific N-terminal residues that are destabilizing according to the N-end rule, leading to their ubiquitination and subsequent degradation.</text>
</comment>
<evidence type="ECO:0000256" key="11">
    <source>
        <dbReference type="SAM" id="MobiDB-lite"/>
    </source>
</evidence>
<comment type="pathway">
    <text evidence="2 10">Protein modification; protein ubiquitination.</text>
</comment>
<dbReference type="PANTHER" id="PTHR21497:SF24">
    <property type="entry name" value="E3 UBIQUITIN-PROTEIN LIGASE UBR1"/>
    <property type="match status" value="1"/>
</dbReference>
<gene>
    <name evidence="13" type="ORF">B0I71DRAFT_173757</name>
</gene>
<dbReference type="EMBL" id="KZ858969">
    <property type="protein sequence ID" value="RDW27067.1"/>
    <property type="molecule type" value="Genomic_DNA"/>
</dbReference>
<accession>A0A371C9U1</accession>
<dbReference type="GO" id="GO:0008270">
    <property type="term" value="F:zinc ion binding"/>
    <property type="evidence" value="ECO:0007669"/>
    <property type="project" value="UniProtKB-UniRule"/>
</dbReference>
<evidence type="ECO:0000256" key="9">
    <source>
        <dbReference type="PROSITE-ProRule" id="PRU00508"/>
    </source>
</evidence>
<dbReference type="InterPro" id="IPR042065">
    <property type="entry name" value="E3_ELL-like"/>
</dbReference>
<dbReference type="InterPro" id="IPR036390">
    <property type="entry name" value="WH_DNA-bd_sf"/>
</dbReference>
<evidence type="ECO:0000259" key="12">
    <source>
        <dbReference type="PROSITE" id="PS51157"/>
    </source>
</evidence>
<evidence type="ECO:0000256" key="8">
    <source>
        <dbReference type="ARBA" id="ARBA00046341"/>
    </source>
</evidence>
<feature type="compositionally biased region" description="Low complexity" evidence="11">
    <location>
        <begin position="1149"/>
        <end position="1159"/>
    </location>
</feature>
<organism evidence="13 14">
    <name type="scientific">Yarrowia lipolytica</name>
    <name type="common">Candida lipolytica</name>
    <dbReference type="NCBI Taxonomy" id="4952"/>
    <lineage>
        <taxon>Eukaryota</taxon>
        <taxon>Fungi</taxon>
        <taxon>Dikarya</taxon>
        <taxon>Ascomycota</taxon>
        <taxon>Saccharomycotina</taxon>
        <taxon>Dipodascomycetes</taxon>
        <taxon>Dipodascales</taxon>
        <taxon>Dipodascales incertae sedis</taxon>
        <taxon>Yarrowia</taxon>
    </lineage>
</organism>
<dbReference type="FunFam" id="2.10.110.30:FF:000002">
    <property type="entry name" value="Putative e3 ubiquitin-protein ligase ubr3"/>
    <property type="match status" value="1"/>
</dbReference>
<feature type="region of interest" description="Disordered" evidence="11">
    <location>
        <begin position="1149"/>
        <end position="1205"/>
    </location>
</feature>
<feature type="zinc finger region" description="UBR-type" evidence="9">
    <location>
        <begin position="81"/>
        <end position="154"/>
    </location>
</feature>
<dbReference type="UniPathway" id="UPA00143"/>
<comment type="similarity">
    <text evidence="8 10">Belongs to the E3 ubiquitin-protein ligase UBR1-like family.</text>
</comment>
<dbReference type="InterPro" id="IPR044046">
    <property type="entry name" value="E3_ligase_UBR-like_C"/>
</dbReference>
<dbReference type="PANTHER" id="PTHR21497">
    <property type="entry name" value="UBIQUITIN LIGASE E3 ALPHA-RELATED"/>
    <property type="match status" value="1"/>
</dbReference>
<dbReference type="Pfam" id="PF22960">
    <property type="entry name" value="WHD_UBR1"/>
    <property type="match status" value="1"/>
</dbReference>
<sequence length="1877" mass="213037">MVSMLRKYLLECPRKFGNKYDNKVRSDLRRALFLAASDDGKYFNLFFPDRPEAKDDQESESEDEEEYIMADNRDDPAHPGRPCVRRFSKGEPTYRCLTCGLDETCVLCSYCFNPEDHQDHQVTVSISPTSNGGVCDCGDPEAWVKQFSCKYHEIDNFTASDLPQDLYDALLETVETAMDYLIDVLSHSDVAIYKFTEAEQVLANFVNSQLSPSVYGARDDHDDSRFTLSMWNDQRYSFTHAEILIKKATGKNDNFCKMVSQHIDSHGRATVRVSSSLGDLMDAKRQMAHTMLIPTSTTGMNEMATSVRSSRDSFREEMCDTIIHWLDDISKCPIQGNYFAIRDIVCKAFCRPWRVGSAKFLGEVPFNLDADVAHYKDRMEKRAALTPEGDIPEYEDYQENMAEFDVPEQETNPIGNAGNGIGRDPDTPLTTGNPDYWVRGRTNPDWSAPEVLELLGCPMSKRARVCYLLFFDIRLWKSIRNVLQNLYISVMVAHPGFKSILGIYYAEIYRQIVEMHILLDREHEVSVITHLSTQLLTAPSIATQISKYKYLTDYMGALFLFFTRGAFGPADAVNVGYHKVEMLVLRAQHTRFRRIFHDMNYILNRTTEKENTCGAPDRIRQVSDLFLLFQGAQTMKRQVGTHIEFEIDTWVYFFYPTACLLQLGQMIASGSRSCRLEDNEAAIRIVSNALTLWGSGRLNYRSMSNEANVPEFVSVNWGMEQYLTLKFDVASQDVSLYHPLHAFCSWLIECGQVMQSRRLREILTDVQLADGPNPMDQAVHPRSLALSVLFEYPIRVLVLLSQIKVGLWVRNGVNVVSQLTHYRDQSLRDTAFARDLFMVQTALAVHDPALVFVSIVHRFGLSQLSTPDTKHPVYEDKEKYMIEELLHTLLVLVLERTHLYGYDEKETKRAHILKQIVHSLCFRPNSFTEICKQISEDLTSEELFETILLDVAEIQQPTGNSESRKYKLKDEYFDMVDPYFAHFSSNQRNDCLRVLQTRLAKKQGCSESEVVVMPPMDPPLEGVFKNIGAFTKTRPFAYFCKSVLEFLVGQPDGDITGLLLHLILVAVTDKSQVDIDPQEFATTASGPLPDYRLGANELGSMLVEPLCKLYEQEHPKNGAVIRYLVDKLAGDDIALRELSDKLASSVASTAVSGSSGAMSPTSTKREQAKQRQARIMEEFKQQQQAFEQNHADNSGEDEDMEGGESNEDVCILCMQSKSNAPGAVFGVSGLFTSSNVYRRFPADHSDLVEECLNWNGNLDQSRSDVMMQLKFTCDPEWQKLQDERVARNRIGPGFPNENHGTVATSCGHGMHHECYLELRKTILKQTQVTRNKAENPEAGEFLCPLCKSFNDVFLPVFHSSNERNWDTVLSSPSEAGGSGSLAGENKIFLDYLDGRFEVREPLTASVILGNQLADATQAGDEGEDHDDFWLDQLIVQWENRFEPGLAAIMTRIENPADLIKILSNTVQQLEISLRGVATQPTGLFFEQLSSNNVATLRNMCEIVFVALTQIRTAQNHTLSRQFMTVNQSAGIERLAVFLCYDRFVGLQFNHMLRYFVSQKLALNLDYFIKTWAKGELDWTRGPVFEHMPRFFGHEQGIEAVKAIAERLLQHQEGVPEVTEAVAATVYTLAVKATTVCLREACLLVYGLYASGETPEISEDDDIDDCENDWYEAQKLTRFLKIPHLDDILQGVLGTSEVFSIEARAFNTINAASKPIVPFYFAPQRLLHLPERLDDLYTPGYHASPSVKQQSKSMSTDPAVCLFCGESVNTQYNDPWDADKSGECNKHMRKHHRDKCIFLLPKKTSILLLSKDQGSFHPAPYFDLHGERDEVMKRGRPQFLNEGRYEKFMREMWLQPGIPNYIARQLDSSHDPGGWETL</sequence>
<feature type="compositionally biased region" description="Acidic residues" evidence="11">
    <location>
        <begin position="57"/>
        <end position="68"/>
    </location>
</feature>
<evidence type="ECO:0000313" key="14">
    <source>
        <dbReference type="Proteomes" id="UP000256601"/>
    </source>
</evidence>
<dbReference type="VEuPathDB" id="FungiDB:YALI0_B03718g"/>
<dbReference type="InterPro" id="IPR003126">
    <property type="entry name" value="Znf_UBR"/>
</dbReference>
<dbReference type="Pfam" id="PF18995">
    <property type="entry name" value="PRT6_C"/>
    <property type="match status" value="1"/>
</dbReference>
<dbReference type="CDD" id="cd19672">
    <property type="entry name" value="UBR-box_UBR1_like"/>
    <property type="match status" value="1"/>
</dbReference>
<dbReference type="GO" id="GO:0061630">
    <property type="term" value="F:ubiquitin protein ligase activity"/>
    <property type="evidence" value="ECO:0007669"/>
    <property type="project" value="UniProtKB-UniRule"/>
</dbReference>
<proteinExistence type="inferred from homology"/>
<keyword evidence="3 10" id="KW-0808">Transferase</keyword>
<dbReference type="GO" id="GO:0071596">
    <property type="term" value="P:ubiquitin-dependent protein catabolic process via the N-end rule pathway"/>
    <property type="evidence" value="ECO:0007669"/>
    <property type="project" value="UniProtKB-UniRule"/>
</dbReference>
<dbReference type="InterPro" id="IPR055194">
    <property type="entry name" value="UBR1-like_WH"/>
</dbReference>
<feature type="domain" description="UBR-type" evidence="12">
    <location>
        <begin position="81"/>
        <end position="154"/>
    </location>
</feature>
<dbReference type="InterPro" id="IPR039164">
    <property type="entry name" value="UBR1-like"/>
</dbReference>
<evidence type="ECO:0000256" key="6">
    <source>
        <dbReference type="ARBA" id="ARBA00022786"/>
    </source>
</evidence>
<evidence type="ECO:0000256" key="7">
    <source>
        <dbReference type="ARBA" id="ARBA00022833"/>
    </source>
</evidence>